<dbReference type="PANTHER" id="PTHR30327">
    <property type="entry name" value="UNCHARACTERIZED PROTEIN YQGE"/>
    <property type="match status" value="1"/>
</dbReference>
<reference evidence="3" key="1">
    <citation type="submission" date="2016-10" db="EMBL/GenBank/DDBJ databases">
        <authorList>
            <person name="Varghese N."/>
            <person name="Submissions S."/>
        </authorList>
    </citation>
    <scope>NUCLEOTIDE SEQUENCE [LARGE SCALE GENOMIC DNA]</scope>
    <source>
        <strain evidence="3">Jip14</strain>
    </source>
</reference>
<comment type="similarity">
    <text evidence="1">Belongs to the UPF0301 (AlgH) family.</text>
</comment>
<dbReference type="InterPro" id="IPR003774">
    <property type="entry name" value="AlgH-like"/>
</dbReference>
<dbReference type="GO" id="GO:0005829">
    <property type="term" value="C:cytosol"/>
    <property type="evidence" value="ECO:0007669"/>
    <property type="project" value="TreeGrafter"/>
</dbReference>
<dbReference type="RefSeq" id="WP_090608934.1">
    <property type="nucleotide sequence ID" value="NZ_FNZR01000012.1"/>
</dbReference>
<keyword evidence="3" id="KW-1185">Reference proteome</keyword>
<dbReference type="STRING" id="332977.SAMN05421740_112103"/>
<dbReference type="AlphaFoldDB" id="A0A1H7TV74"/>
<dbReference type="Gene3D" id="3.40.1740.10">
    <property type="entry name" value="VC0467-like"/>
    <property type="match status" value="1"/>
</dbReference>
<accession>A0A1H7TV74</accession>
<evidence type="ECO:0000313" key="2">
    <source>
        <dbReference type="EMBL" id="SEL88553.1"/>
    </source>
</evidence>
<name>A0A1H7TV74_9SPHI</name>
<organism evidence="2 3">
    <name type="scientific">Parapedobacter koreensis</name>
    <dbReference type="NCBI Taxonomy" id="332977"/>
    <lineage>
        <taxon>Bacteria</taxon>
        <taxon>Pseudomonadati</taxon>
        <taxon>Bacteroidota</taxon>
        <taxon>Sphingobacteriia</taxon>
        <taxon>Sphingobacteriales</taxon>
        <taxon>Sphingobacteriaceae</taxon>
        <taxon>Parapedobacter</taxon>
    </lineage>
</organism>
<dbReference type="EMBL" id="FNZR01000012">
    <property type="protein sequence ID" value="SEL88553.1"/>
    <property type="molecule type" value="Genomic_DNA"/>
</dbReference>
<proteinExistence type="inferred from homology"/>
<dbReference type="Pfam" id="PF02622">
    <property type="entry name" value="DUF179"/>
    <property type="match status" value="1"/>
</dbReference>
<dbReference type="Proteomes" id="UP000198916">
    <property type="component" value="Unassembled WGS sequence"/>
</dbReference>
<evidence type="ECO:0000256" key="1">
    <source>
        <dbReference type="ARBA" id="ARBA00009600"/>
    </source>
</evidence>
<dbReference type="PANTHER" id="PTHR30327:SF1">
    <property type="entry name" value="UPF0301 PROTEIN YQGE"/>
    <property type="match status" value="1"/>
</dbReference>
<dbReference type="SUPFAM" id="SSF143456">
    <property type="entry name" value="VC0467-like"/>
    <property type="match status" value="1"/>
</dbReference>
<evidence type="ECO:0000313" key="3">
    <source>
        <dbReference type="Proteomes" id="UP000198916"/>
    </source>
</evidence>
<gene>
    <name evidence="2" type="ORF">SAMN05421740_112103</name>
</gene>
<dbReference type="OrthoDB" id="9807486at2"/>
<protein>
    <submittedName>
        <fullName evidence="2">Putative transcriptional regulator</fullName>
    </submittedName>
</protein>
<sequence>MFNKNIPQIASLLISEPFMLDPNFQRAVVLLCEHNTEDGTIGYVLNQPANVQLGDVMDGFPEGDFPLFFGGPVAQESIHFIHKCYDKLHSGIGLGNGIYWGGNFESLQILIRNGDIHRDEVKFFIGYSGWSPGQLDEELKENAWVISNHYNPDITLGNDGENLWKEAIVSLGPKYAHVANFPQNPMWN</sequence>